<evidence type="ECO:0000313" key="3">
    <source>
        <dbReference type="EMBL" id="KAK2167863.1"/>
    </source>
</evidence>
<organism evidence="3 4">
    <name type="scientific">Paralvinella palmiformis</name>
    <dbReference type="NCBI Taxonomy" id="53620"/>
    <lineage>
        <taxon>Eukaryota</taxon>
        <taxon>Metazoa</taxon>
        <taxon>Spiralia</taxon>
        <taxon>Lophotrochozoa</taxon>
        <taxon>Annelida</taxon>
        <taxon>Polychaeta</taxon>
        <taxon>Sedentaria</taxon>
        <taxon>Canalipalpata</taxon>
        <taxon>Terebellida</taxon>
        <taxon>Terebelliformia</taxon>
        <taxon>Alvinellidae</taxon>
        <taxon>Paralvinella</taxon>
    </lineage>
</organism>
<feature type="transmembrane region" description="Helical" evidence="2">
    <location>
        <begin position="12"/>
        <end position="29"/>
    </location>
</feature>
<keyword evidence="2" id="KW-1133">Transmembrane helix</keyword>
<sequence length="413" mass="47718">MSIITKRQKWMLLIILISGGFALFNYFMFMREDKPRFDKIRGNEYERIQHINTATQKTSQNVQKQRNNETENKPGFVQMTTTPRNGHANSSGLYPRCEIPDSGITIYGKIRTGHNYSVFSSTLHNEDSLHYLFELPLTALAWQRIGFGSIVLLVMDVARIANSQKVEYVLSTLFSLQAVVVILRSHHNYAVMISQVARLFVPYLIGSRCVDDATSWEDTYLVTSDADLWPLDREAYALPDNRTAILCLNAFCCGQFQHNGRSYSMMPMGNIGMRVGTWRSVARRRGFVPVSVPEMITYLSREFVEQATSAIQKGDNVGWFMDQRMISVLIAEWARRGDNAQRVKYVRRDVGRDRMDRTAWRPITLYQMVDAHILESAYKPPIWHRLEALLVLMYDQPLFEWCKKYATTFLSLT</sequence>
<dbReference type="AlphaFoldDB" id="A0AAD9KCC8"/>
<keyword evidence="2" id="KW-0472">Membrane</keyword>
<evidence type="ECO:0000256" key="2">
    <source>
        <dbReference type="SAM" id="Phobius"/>
    </source>
</evidence>
<accession>A0AAD9KCC8</accession>
<protein>
    <submittedName>
        <fullName evidence="3">Uncharacterized protein</fullName>
    </submittedName>
</protein>
<comment type="caution">
    <text evidence="3">The sequence shown here is derived from an EMBL/GenBank/DDBJ whole genome shotgun (WGS) entry which is preliminary data.</text>
</comment>
<dbReference type="Proteomes" id="UP001208570">
    <property type="component" value="Unassembled WGS sequence"/>
</dbReference>
<evidence type="ECO:0000313" key="4">
    <source>
        <dbReference type="Proteomes" id="UP001208570"/>
    </source>
</evidence>
<reference evidence="3" key="1">
    <citation type="journal article" date="2023" name="Mol. Biol. Evol.">
        <title>Third-Generation Sequencing Reveals the Adaptive Role of the Epigenome in Three Deep-Sea Polychaetes.</title>
        <authorList>
            <person name="Perez M."/>
            <person name="Aroh O."/>
            <person name="Sun Y."/>
            <person name="Lan Y."/>
            <person name="Juniper S.K."/>
            <person name="Young C.R."/>
            <person name="Angers B."/>
            <person name="Qian P.Y."/>
        </authorList>
    </citation>
    <scope>NUCLEOTIDE SEQUENCE</scope>
    <source>
        <strain evidence="3">P08H-3</strain>
    </source>
</reference>
<gene>
    <name evidence="3" type="ORF">LSH36_23g09011</name>
</gene>
<keyword evidence="4" id="KW-1185">Reference proteome</keyword>
<proteinExistence type="predicted"/>
<feature type="region of interest" description="Disordered" evidence="1">
    <location>
        <begin position="55"/>
        <end position="92"/>
    </location>
</feature>
<feature type="compositionally biased region" description="Polar residues" evidence="1">
    <location>
        <begin position="78"/>
        <end position="92"/>
    </location>
</feature>
<dbReference type="EMBL" id="JAODUP010000023">
    <property type="protein sequence ID" value="KAK2167863.1"/>
    <property type="molecule type" value="Genomic_DNA"/>
</dbReference>
<name>A0AAD9KCC8_9ANNE</name>
<evidence type="ECO:0000256" key="1">
    <source>
        <dbReference type="SAM" id="MobiDB-lite"/>
    </source>
</evidence>
<feature type="compositionally biased region" description="Polar residues" evidence="1">
    <location>
        <begin position="55"/>
        <end position="65"/>
    </location>
</feature>
<keyword evidence="2" id="KW-0812">Transmembrane</keyword>